<dbReference type="Proteomes" id="UP000543579">
    <property type="component" value="Unassembled WGS sequence"/>
</dbReference>
<gene>
    <name evidence="9" type="ORF">FHS07_000553</name>
</gene>
<dbReference type="Pfam" id="PF07992">
    <property type="entry name" value="Pyr_redox_2"/>
    <property type="match status" value="1"/>
</dbReference>
<dbReference type="EMBL" id="JACHXY010000001">
    <property type="protein sequence ID" value="MBB3156869.1"/>
    <property type="molecule type" value="Genomic_DNA"/>
</dbReference>
<feature type="domain" description="Pyridine nucleotide-disulphide oxidoreductase dimerisation" evidence="7">
    <location>
        <begin position="357"/>
        <end position="463"/>
    </location>
</feature>
<feature type="binding site" evidence="5">
    <location>
        <position position="115"/>
    </location>
    <ligand>
        <name>FAD</name>
        <dbReference type="ChEBI" id="CHEBI:57692"/>
    </ligand>
</feature>
<dbReference type="Pfam" id="PF02852">
    <property type="entry name" value="Pyr_redox_dim"/>
    <property type="match status" value="1"/>
</dbReference>
<dbReference type="PANTHER" id="PTHR22912">
    <property type="entry name" value="DISULFIDE OXIDOREDUCTASE"/>
    <property type="match status" value="1"/>
</dbReference>
<feature type="binding site" evidence="5">
    <location>
        <begin position="182"/>
        <end position="189"/>
    </location>
    <ligand>
        <name>NAD(+)</name>
        <dbReference type="ChEBI" id="CHEBI:57540"/>
    </ligand>
</feature>
<evidence type="ECO:0000256" key="2">
    <source>
        <dbReference type="ARBA" id="ARBA00022630"/>
    </source>
</evidence>
<dbReference type="EC" id="1.8.1.4" evidence="9"/>
<dbReference type="InterPro" id="IPR016156">
    <property type="entry name" value="FAD/NAD-linked_Rdtase_dimer_sf"/>
</dbReference>
<proteinExistence type="inferred from homology"/>
<dbReference type="SUPFAM" id="SSF55424">
    <property type="entry name" value="FAD/NAD-linked reductases, dimerisation (C-terminal) domain"/>
    <property type="match status" value="1"/>
</dbReference>
<dbReference type="GO" id="GO:0050660">
    <property type="term" value="F:flavin adenine dinucleotide binding"/>
    <property type="evidence" value="ECO:0007669"/>
    <property type="project" value="TreeGrafter"/>
</dbReference>
<dbReference type="AlphaFoldDB" id="A0A7W5CGJ2"/>
<evidence type="ECO:0000259" key="8">
    <source>
        <dbReference type="Pfam" id="PF07992"/>
    </source>
</evidence>
<dbReference type="SUPFAM" id="SSF51905">
    <property type="entry name" value="FAD/NAD(P)-binding domain"/>
    <property type="match status" value="1"/>
</dbReference>
<dbReference type="GO" id="GO:0004148">
    <property type="term" value="F:dihydrolipoyl dehydrogenase (NADH) activity"/>
    <property type="evidence" value="ECO:0007669"/>
    <property type="project" value="UniProtKB-EC"/>
</dbReference>
<evidence type="ECO:0000256" key="6">
    <source>
        <dbReference type="PIRSR" id="PIRSR000350-4"/>
    </source>
</evidence>
<dbReference type="InterPro" id="IPR004099">
    <property type="entry name" value="Pyr_nucl-diS_OxRdtase_dimer"/>
</dbReference>
<evidence type="ECO:0000313" key="9">
    <source>
        <dbReference type="EMBL" id="MBB3156869.1"/>
    </source>
</evidence>
<keyword evidence="2" id="KW-0285">Flavoprotein</keyword>
<dbReference type="InterPro" id="IPR001100">
    <property type="entry name" value="Pyr_nuc-diS_OxRdtase"/>
</dbReference>
<dbReference type="InterPro" id="IPR050151">
    <property type="entry name" value="Class-I_Pyr_Nuc-Dis_Oxidored"/>
</dbReference>
<keyword evidence="3 5" id="KW-0274">FAD</keyword>
<protein>
    <submittedName>
        <fullName evidence="9">Dihydrolipoamide dehydrogenase</fullName>
        <ecNumber evidence="9">1.8.1.4</ecNumber>
    </submittedName>
</protein>
<feature type="binding site" evidence="5">
    <location>
        <position position="269"/>
    </location>
    <ligand>
        <name>NAD(+)</name>
        <dbReference type="ChEBI" id="CHEBI:57540"/>
    </ligand>
</feature>
<dbReference type="InterPro" id="IPR036188">
    <property type="entry name" value="FAD/NAD-bd_sf"/>
</dbReference>
<dbReference type="RefSeq" id="WP_183418370.1">
    <property type="nucleotide sequence ID" value="NZ_JACHXY010000001.1"/>
</dbReference>
<dbReference type="InterPro" id="IPR023753">
    <property type="entry name" value="FAD/NAD-binding_dom"/>
</dbReference>
<dbReference type="Gene3D" id="3.50.50.60">
    <property type="entry name" value="FAD/NAD(P)-binding domain"/>
    <property type="match status" value="2"/>
</dbReference>
<evidence type="ECO:0000256" key="4">
    <source>
        <dbReference type="ARBA" id="ARBA00023027"/>
    </source>
</evidence>
<feature type="binding site" evidence="5">
    <location>
        <position position="309"/>
    </location>
    <ligand>
        <name>FAD</name>
        <dbReference type="ChEBI" id="CHEBI:57692"/>
    </ligand>
</feature>
<dbReference type="PIRSF" id="PIRSF000350">
    <property type="entry name" value="Mercury_reductase_MerA"/>
    <property type="match status" value="1"/>
</dbReference>
<evidence type="ECO:0000256" key="5">
    <source>
        <dbReference type="PIRSR" id="PIRSR000350-3"/>
    </source>
</evidence>
<dbReference type="PANTHER" id="PTHR22912:SF151">
    <property type="entry name" value="DIHYDROLIPOYL DEHYDROGENASE, MITOCHONDRIAL"/>
    <property type="match status" value="1"/>
</dbReference>
<keyword evidence="9" id="KW-0560">Oxidoreductase</keyword>
<feature type="domain" description="FAD/NAD(P)-binding" evidence="8">
    <location>
        <begin position="6"/>
        <end position="318"/>
    </location>
</feature>
<reference evidence="9 10" key="1">
    <citation type="submission" date="2020-08" db="EMBL/GenBank/DDBJ databases">
        <title>Genomic Encyclopedia of Type Strains, Phase III (KMG-III): the genomes of soil and plant-associated and newly described type strains.</title>
        <authorList>
            <person name="Whitman W."/>
        </authorList>
    </citation>
    <scope>NUCLEOTIDE SEQUENCE [LARGE SCALE GENOMIC DNA]</scope>
    <source>
        <strain evidence="9 10">CECT 8356</strain>
    </source>
</reference>
<comment type="similarity">
    <text evidence="1">Belongs to the class-I pyridine nucleotide-disulfide oxidoreductase family.</text>
</comment>
<evidence type="ECO:0000313" key="10">
    <source>
        <dbReference type="Proteomes" id="UP000543579"/>
    </source>
</evidence>
<sequence>MSEREYDLIVIGAGPVGENVADRAVQAGLTAAIVESELVGGECSYWACMPSKALLRSAAVLRAARDVDGAKQAVTGDLDVEAVLRRRDTMTSNYDDSGQVQWLQGAGIDLVRGHGTLTGEKTVRVTAADGGVTDLVARHAVAVCTGSAALLPDIPGLTDISPWTSREATAVEQIPASIAIIGGGVVGAEIATAFRSLGSQVTIIARSGLLGGNEPFAGELVATSLRDRGVTVKTGADTTAARRDDDGRAVLELSDGTTVTADEVLVAVGRTPRTQDLGLDAVGLEAGSWLDVDDTLLVRGFDWLYAVGDVNHRALLTHQGKYQARAAGDVIAARAQGTDVDDAPWGAHVATADHDAVPQVTFTDPEVASVGLTAAKAEQKGLNAKVLDYDLASIAGSSEQSDAYVGKARVIVDLDRGVLVGATFVGPDIAELLHSATIAIVGEVPVKRLWHAVPSYPTVSEVWLRLLETLGRDSA</sequence>
<evidence type="ECO:0000259" key="7">
    <source>
        <dbReference type="Pfam" id="PF02852"/>
    </source>
</evidence>
<evidence type="ECO:0000256" key="3">
    <source>
        <dbReference type="ARBA" id="ARBA00022827"/>
    </source>
</evidence>
<keyword evidence="4 5" id="KW-0520">NAD</keyword>
<comment type="caution">
    <text evidence="9">The sequence shown here is derived from an EMBL/GenBank/DDBJ whole genome shotgun (WGS) entry which is preliminary data.</text>
</comment>
<dbReference type="GO" id="GO:0006103">
    <property type="term" value="P:2-oxoglutarate metabolic process"/>
    <property type="evidence" value="ECO:0007669"/>
    <property type="project" value="TreeGrafter"/>
</dbReference>
<feature type="disulfide bond" description="Redox-active" evidence="6">
    <location>
        <begin position="43"/>
        <end position="48"/>
    </location>
</feature>
<name>A0A7W5CGJ2_9MICO</name>
<feature type="binding site" evidence="5">
    <location>
        <position position="52"/>
    </location>
    <ligand>
        <name>FAD</name>
        <dbReference type="ChEBI" id="CHEBI:57692"/>
    </ligand>
</feature>
<keyword evidence="5" id="KW-0547">Nucleotide-binding</keyword>
<dbReference type="PRINTS" id="PR00411">
    <property type="entry name" value="PNDRDTASEI"/>
</dbReference>
<accession>A0A7W5CGJ2</accession>
<evidence type="ECO:0000256" key="1">
    <source>
        <dbReference type="ARBA" id="ARBA00007532"/>
    </source>
</evidence>
<comment type="cofactor">
    <cofactor evidence="5">
        <name>FAD</name>
        <dbReference type="ChEBI" id="CHEBI:57692"/>
    </cofactor>
    <text evidence="5">Binds 1 FAD per subunit.</text>
</comment>
<dbReference type="Gene3D" id="3.30.390.30">
    <property type="match status" value="1"/>
</dbReference>
<dbReference type="PRINTS" id="PR00368">
    <property type="entry name" value="FADPNR"/>
</dbReference>
<organism evidence="9 10">
    <name type="scientific">Microbacterium proteolyticum</name>
    <dbReference type="NCBI Taxonomy" id="1572644"/>
    <lineage>
        <taxon>Bacteria</taxon>
        <taxon>Bacillati</taxon>
        <taxon>Actinomycetota</taxon>
        <taxon>Actinomycetes</taxon>
        <taxon>Micrococcales</taxon>
        <taxon>Microbacteriaceae</taxon>
        <taxon>Microbacterium</taxon>
    </lineage>
</organism>
<feature type="binding site" evidence="5">
    <location>
        <begin position="145"/>
        <end position="147"/>
    </location>
    <ligand>
        <name>FAD</name>
        <dbReference type="ChEBI" id="CHEBI:57692"/>
    </ligand>
</feature>